<evidence type="ECO:0000313" key="4">
    <source>
        <dbReference type="EMBL" id="MBL0372478.1"/>
    </source>
</evidence>
<comment type="caution">
    <text evidence="4">The sequence shown here is derived from an EMBL/GenBank/DDBJ whole genome shotgun (WGS) entry which is preliminary data.</text>
</comment>
<dbReference type="PANTHER" id="PTHR35936:SF35">
    <property type="entry name" value="L-CYSTINE-BINDING PROTEIN TCYJ"/>
    <property type="match status" value="1"/>
</dbReference>
<evidence type="ECO:0000256" key="1">
    <source>
        <dbReference type="ARBA" id="ARBA00004418"/>
    </source>
</evidence>
<name>A0A936YLE5_9HYPH</name>
<dbReference type="SUPFAM" id="SSF53850">
    <property type="entry name" value="Periplasmic binding protein-like II"/>
    <property type="match status" value="1"/>
</dbReference>
<feature type="domain" description="Solute-binding protein family 3/N-terminal" evidence="3">
    <location>
        <begin position="47"/>
        <end position="277"/>
    </location>
</feature>
<evidence type="ECO:0000256" key="2">
    <source>
        <dbReference type="ARBA" id="ARBA00022729"/>
    </source>
</evidence>
<dbReference type="Pfam" id="PF00497">
    <property type="entry name" value="SBP_bac_3"/>
    <property type="match status" value="1"/>
</dbReference>
<dbReference type="AlphaFoldDB" id="A0A936YLE5"/>
<keyword evidence="2" id="KW-0732">Signal</keyword>
<sequence length="278" mass="30634">MRAFFLTFVVSASCGPLAAQERSSLSMPLMFDQRERIPAPDLATVPRIRFLTSVDFPPFNFLDQSGKLSGFHVDLAREICTELKVVERCQIEAMPFKELQGALDKGDGEVVLAGMRITPELRETHGFSRVFMQLPARFVIARSSAGQLTTPEKLAPGKTGVLEGTAHAAMLTTFFPLIQPKPYSSRQAMLEALKKGEIQAAFSDGLQLSFWLESADSADCCTYLGGPYYSAVFLGEGIAMMTRKDMPQITRAIDSALLALSRSGRLSEIYLRYFPNGL</sequence>
<keyword evidence="5" id="KW-1185">Reference proteome</keyword>
<accession>A0A936YLE5</accession>
<comment type="subcellular location">
    <subcellularLocation>
        <location evidence="1">Periplasm</location>
    </subcellularLocation>
</comment>
<dbReference type="Gene3D" id="3.40.190.10">
    <property type="entry name" value="Periplasmic binding protein-like II"/>
    <property type="match status" value="2"/>
</dbReference>
<dbReference type="RefSeq" id="WP_201657280.1">
    <property type="nucleotide sequence ID" value="NZ_JAEQNC010000005.1"/>
</dbReference>
<dbReference type="InterPro" id="IPR001638">
    <property type="entry name" value="Solute-binding_3/MltF_N"/>
</dbReference>
<evidence type="ECO:0000313" key="5">
    <source>
        <dbReference type="Proteomes" id="UP000633219"/>
    </source>
</evidence>
<dbReference type="SMART" id="SM00062">
    <property type="entry name" value="PBPb"/>
    <property type="match status" value="1"/>
</dbReference>
<protein>
    <submittedName>
        <fullName evidence="4">Transporter substrate-binding domain-containing protein</fullName>
    </submittedName>
</protein>
<gene>
    <name evidence="4" type="ORF">JJB09_10600</name>
</gene>
<proteinExistence type="predicted"/>
<evidence type="ECO:0000259" key="3">
    <source>
        <dbReference type="SMART" id="SM00062"/>
    </source>
</evidence>
<organism evidence="4 5">
    <name type="scientific">Rhizobium setariae</name>
    <dbReference type="NCBI Taxonomy" id="2801340"/>
    <lineage>
        <taxon>Bacteria</taxon>
        <taxon>Pseudomonadati</taxon>
        <taxon>Pseudomonadota</taxon>
        <taxon>Alphaproteobacteria</taxon>
        <taxon>Hyphomicrobiales</taxon>
        <taxon>Rhizobiaceae</taxon>
        <taxon>Rhizobium/Agrobacterium group</taxon>
        <taxon>Rhizobium</taxon>
    </lineage>
</organism>
<dbReference type="Proteomes" id="UP000633219">
    <property type="component" value="Unassembled WGS sequence"/>
</dbReference>
<dbReference type="GO" id="GO:0042597">
    <property type="term" value="C:periplasmic space"/>
    <property type="evidence" value="ECO:0007669"/>
    <property type="project" value="UniProtKB-SubCell"/>
</dbReference>
<dbReference type="EMBL" id="JAEQNC010000005">
    <property type="protein sequence ID" value="MBL0372478.1"/>
    <property type="molecule type" value="Genomic_DNA"/>
</dbReference>
<dbReference type="PANTHER" id="PTHR35936">
    <property type="entry name" value="MEMBRANE-BOUND LYTIC MUREIN TRANSGLYCOSYLASE F"/>
    <property type="match status" value="1"/>
</dbReference>
<reference evidence="4" key="1">
    <citation type="submission" date="2021-01" db="EMBL/GenBank/DDBJ databases">
        <title>Rhizobium sp. strain KVB221 16S ribosomal RNA gene Genome sequencing and assembly.</title>
        <authorList>
            <person name="Kang M."/>
        </authorList>
    </citation>
    <scope>NUCLEOTIDE SEQUENCE</scope>
    <source>
        <strain evidence="4">KVB221</strain>
    </source>
</reference>